<feature type="compositionally biased region" description="Polar residues" evidence="1">
    <location>
        <begin position="8"/>
        <end position="20"/>
    </location>
</feature>
<reference evidence="3" key="1">
    <citation type="submission" date="2016-06" db="EMBL/GenBank/DDBJ databases">
        <authorList>
            <person name="Varghese N."/>
            <person name="Submissions Spin"/>
        </authorList>
    </citation>
    <scope>NUCLEOTIDE SEQUENCE [LARGE SCALE GENOMIC DNA]</scope>
    <source>
        <strain evidence="3">DSM 45431</strain>
    </source>
</reference>
<dbReference type="AlphaFoldDB" id="A0A1C6SCJ7"/>
<sequence>MAALAGCSSETEPIASSVNGTAATPATTSAAPVTTAPAPIADDATIRRLCNTIADLGNSNNFDPDANLAAGQRGELIVDPKFSLPGRGLVTAAGAASAAPGPDTNIDIAQAQLDFLDACGDKYGDGPW</sequence>
<gene>
    <name evidence="2" type="ORF">GA0070624_3457</name>
</gene>
<evidence type="ECO:0000313" key="3">
    <source>
        <dbReference type="Proteomes" id="UP000199413"/>
    </source>
</evidence>
<evidence type="ECO:0000256" key="1">
    <source>
        <dbReference type="SAM" id="MobiDB-lite"/>
    </source>
</evidence>
<keyword evidence="3" id="KW-1185">Reference proteome</keyword>
<feature type="region of interest" description="Disordered" evidence="1">
    <location>
        <begin position="1"/>
        <end position="38"/>
    </location>
</feature>
<organism evidence="2 3">
    <name type="scientific">Micromonospora rhizosphaerae</name>
    <dbReference type="NCBI Taxonomy" id="568872"/>
    <lineage>
        <taxon>Bacteria</taxon>
        <taxon>Bacillati</taxon>
        <taxon>Actinomycetota</taxon>
        <taxon>Actinomycetes</taxon>
        <taxon>Micromonosporales</taxon>
        <taxon>Micromonosporaceae</taxon>
        <taxon>Micromonospora</taxon>
    </lineage>
</organism>
<dbReference type="EMBL" id="FMHV01000002">
    <property type="protein sequence ID" value="SCL27211.1"/>
    <property type="molecule type" value="Genomic_DNA"/>
</dbReference>
<proteinExistence type="predicted"/>
<dbReference type="Proteomes" id="UP000199413">
    <property type="component" value="Unassembled WGS sequence"/>
</dbReference>
<evidence type="ECO:0000313" key="2">
    <source>
        <dbReference type="EMBL" id="SCL27211.1"/>
    </source>
</evidence>
<protein>
    <submittedName>
        <fullName evidence="2">Uncharacterized protein</fullName>
    </submittedName>
</protein>
<accession>A0A1C6SCJ7</accession>
<feature type="compositionally biased region" description="Low complexity" evidence="1">
    <location>
        <begin position="21"/>
        <end position="38"/>
    </location>
</feature>
<name>A0A1C6SCJ7_9ACTN</name>